<comment type="similarity">
    <text evidence="6">Belongs to the class V-like SAM-binding methyltransferase superfamily. Histone-lysine methyltransferase family. SETD6 subfamily.</text>
</comment>
<dbReference type="InterPro" id="IPR011383">
    <property type="entry name" value="N-lys_methylase_SETD6"/>
</dbReference>
<dbReference type="PANTHER" id="PTHR13271:SF34">
    <property type="entry name" value="N-LYSINE METHYLTRANSFERASE SETD6"/>
    <property type="match status" value="1"/>
</dbReference>
<dbReference type="FunFam" id="3.90.1410.10:FF:000007">
    <property type="entry name" value="Ribosomal lysine N-methyltransferase 4"/>
    <property type="match status" value="1"/>
</dbReference>
<keyword evidence="2 6" id="KW-0489">Methyltransferase</keyword>
<dbReference type="InterPro" id="IPR046341">
    <property type="entry name" value="SET_dom_sf"/>
</dbReference>
<dbReference type="InterPro" id="IPR015353">
    <property type="entry name" value="Rubisco_LSMT_subst-bd"/>
</dbReference>
<dbReference type="GO" id="GO:0016279">
    <property type="term" value="F:protein-lysine N-methyltransferase activity"/>
    <property type="evidence" value="ECO:0007669"/>
    <property type="project" value="UniProtKB-UniRule"/>
</dbReference>
<dbReference type="GO" id="GO:0005634">
    <property type="term" value="C:nucleus"/>
    <property type="evidence" value="ECO:0007669"/>
    <property type="project" value="UniProtKB-SubCell"/>
</dbReference>
<evidence type="ECO:0000256" key="3">
    <source>
        <dbReference type="ARBA" id="ARBA00022679"/>
    </source>
</evidence>
<comment type="function">
    <text evidence="6">S-adenosyl-L-methionine-dependent protein-lysine N-methyltransferase that monomethylates 60S ribosomal protein L42.</text>
</comment>
<dbReference type="PIRSF" id="PIRSF011771">
    <property type="entry name" value="RMS1_SET"/>
    <property type="match status" value="1"/>
</dbReference>
<evidence type="ECO:0000256" key="6">
    <source>
        <dbReference type="PIRNR" id="PIRNR011771"/>
    </source>
</evidence>
<evidence type="ECO:0000256" key="4">
    <source>
        <dbReference type="ARBA" id="ARBA00022691"/>
    </source>
</evidence>
<dbReference type="GO" id="GO:0032259">
    <property type="term" value="P:methylation"/>
    <property type="evidence" value="ECO:0007669"/>
    <property type="project" value="UniProtKB-KW"/>
</dbReference>
<organism evidence="9 10">
    <name type="scientific">Karstenula rhodostoma CBS 690.94</name>
    <dbReference type="NCBI Taxonomy" id="1392251"/>
    <lineage>
        <taxon>Eukaryota</taxon>
        <taxon>Fungi</taxon>
        <taxon>Dikarya</taxon>
        <taxon>Ascomycota</taxon>
        <taxon>Pezizomycotina</taxon>
        <taxon>Dothideomycetes</taxon>
        <taxon>Pleosporomycetidae</taxon>
        <taxon>Pleosporales</taxon>
        <taxon>Massarineae</taxon>
        <taxon>Didymosphaeriaceae</taxon>
        <taxon>Karstenula</taxon>
    </lineage>
</organism>
<keyword evidence="4 6" id="KW-0949">S-adenosyl-L-methionine</keyword>
<dbReference type="Proteomes" id="UP000799764">
    <property type="component" value="Unassembled WGS sequence"/>
</dbReference>
<dbReference type="Pfam" id="PF00856">
    <property type="entry name" value="SET"/>
    <property type="match status" value="1"/>
</dbReference>
<reference evidence="9" key="1">
    <citation type="journal article" date="2020" name="Stud. Mycol.">
        <title>101 Dothideomycetes genomes: a test case for predicting lifestyles and emergence of pathogens.</title>
        <authorList>
            <person name="Haridas S."/>
            <person name="Albert R."/>
            <person name="Binder M."/>
            <person name="Bloem J."/>
            <person name="Labutti K."/>
            <person name="Salamov A."/>
            <person name="Andreopoulos B."/>
            <person name="Baker S."/>
            <person name="Barry K."/>
            <person name="Bills G."/>
            <person name="Bluhm B."/>
            <person name="Cannon C."/>
            <person name="Castanera R."/>
            <person name="Culley D."/>
            <person name="Daum C."/>
            <person name="Ezra D."/>
            <person name="Gonzalez J."/>
            <person name="Henrissat B."/>
            <person name="Kuo A."/>
            <person name="Liang C."/>
            <person name="Lipzen A."/>
            <person name="Lutzoni F."/>
            <person name="Magnuson J."/>
            <person name="Mondo S."/>
            <person name="Nolan M."/>
            <person name="Ohm R."/>
            <person name="Pangilinan J."/>
            <person name="Park H.-J."/>
            <person name="Ramirez L."/>
            <person name="Alfaro M."/>
            <person name="Sun H."/>
            <person name="Tritt A."/>
            <person name="Yoshinaga Y."/>
            <person name="Zwiers L.-H."/>
            <person name="Turgeon B."/>
            <person name="Goodwin S."/>
            <person name="Spatafora J."/>
            <person name="Crous P."/>
            <person name="Grigoriev I."/>
        </authorList>
    </citation>
    <scope>NUCLEOTIDE SEQUENCE</scope>
    <source>
        <strain evidence="9">CBS 690.94</strain>
    </source>
</reference>
<dbReference type="EMBL" id="MU001498">
    <property type="protein sequence ID" value="KAF2446438.1"/>
    <property type="molecule type" value="Genomic_DNA"/>
</dbReference>
<dbReference type="InterPro" id="IPR001214">
    <property type="entry name" value="SET_dom"/>
</dbReference>
<dbReference type="SUPFAM" id="SSF81822">
    <property type="entry name" value="RuBisCo LSMT C-terminal, substrate-binding domain"/>
    <property type="match status" value="1"/>
</dbReference>
<dbReference type="AlphaFoldDB" id="A0A9P4UEG9"/>
<dbReference type="PROSITE" id="PS50280">
    <property type="entry name" value="SET"/>
    <property type="match status" value="1"/>
</dbReference>
<dbReference type="Gene3D" id="3.90.1410.10">
    <property type="entry name" value="set domain protein methyltransferase, domain 1"/>
    <property type="match status" value="1"/>
</dbReference>
<name>A0A9P4UEG9_9PLEO</name>
<feature type="domain" description="SET" evidence="8">
    <location>
        <begin position="24"/>
        <end position="268"/>
    </location>
</feature>
<evidence type="ECO:0000313" key="10">
    <source>
        <dbReference type="Proteomes" id="UP000799764"/>
    </source>
</evidence>
<evidence type="ECO:0000256" key="2">
    <source>
        <dbReference type="ARBA" id="ARBA00022603"/>
    </source>
</evidence>
<protein>
    <recommendedName>
        <fullName evidence="6">Ribosomal lysine N-methyltransferase 4</fullName>
        <ecNumber evidence="6">2.1.1.-</ecNumber>
    </recommendedName>
</protein>
<sequence length="475" mass="53742">MDSFNEVSHVFLDWLKRSGAEISPKIELKDLRNVQAGRGVVATQDIAEDEVLFRIPRSAILSVENSILSNEIPKATFDALGPWLSLILAMLYEYFNNDASNWAPYFRVLPDQFNTLMFWSEDELAELQSSAVVHKIGRQSADENFKTELIPVIKEFSQLIFAGDERAQERAAEMEDEAGMLLMHKMGSLIMAYAFDVEPALSQKEIDEEGYASEDEDEALPKGMVPMADMLNADADRNNARLFYEEESLSMKALKPVHAGEEIFNDYGPLPRSDLLRRYGYITDNYAQYDVVEIPFELVAQIASAANVYSEDRLGYLDENDLIETGYDICASEPFTIYESVAPELIVVVETLLLDNDEFERLKRKGKLPKPEKITANGAEFLHRLVQVRLQQYRTTLVEDLNEANGASLTGEATSKERRYAIAKQVRIGEKKLLKQVEEALEQWGRDLVNANGSAKRPADDEEEEAGQGKRQRAR</sequence>
<comment type="subcellular location">
    <subcellularLocation>
        <location evidence="1 6">Nucleus</location>
    </subcellularLocation>
</comment>
<dbReference type="SUPFAM" id="SSF82199">
    <property type="entry name" value="SET domain"/>
    <property type="match status" value="1"/>
</dbReference>
<evidence type="ECO:0000259" key="8">
    <source>
        <dbReference type="PROSITE" id="PS50280"/>
    </source>
</evidence>
<dbReference type="Gene3D" id="3.90.1420.10">
    <property type="entry name" value="Rubisco LSMT, substrate-binding domain"/>
    <property type="match status" value="1"/>
</dbReference>
<evidence type="ECO:0000313" key="9">
    <source>
        <dbReference type="EMBL" id="KAF2446438.1"/>
    </source>
</evidence>
<evidence type="ECO:0000256" key="5">
    <source>
        <dbReference type="ARBA" id="ARBA00023242"/>
    </source>
</evidence>
<dbReference type="PANTHER" id="PTHR13271">
    <property type="entry name" value="UNCHARACTERIZED PUTATIVE METHYLTRANSFERASE"/>
    <property type="match status" value="1"/>
</dbReference>
<dbReference type="InterPro" id="IPR036464">
    <property type="entry name" value="Rubisco_LSMT_subst-bd_sf"/>
</dbReference>
<proteinExistence type="inferred from homology"/>
<dbReference type="Pfam" id="PF09273">
    <property type="entry name" value="Rubis-subs-bind"/>
    <property type="match status" value="1"/>
</dbReference>
<dbReference type="InterPro" id="IPR050600">
    <property type="entry name" value="SETD3_SETD6_MTase"/>
</dbReference>
<evidence type="ECO:0000256" key="7">
    <source>
        <dbReference type="SAM" id="MobiDB-lite"/>
    </source>
</evidence>
<keyword evidence="10" id="KW-1185">Reference proteome</keyword>
<dbReference type="CDD" id="cd19178">
    <property type="entry name" value="SET_SETD6"/>
    <property type="match status" value="1"/>
</dbReference>
<feature type="region of interest" description="Disordered" evidence="7">
    <location>
        <begin position="449"/>
        <end position="475"/>
    </location>
</feature>
<dbReference type="EC" id="2.1.1.-" evidence="6"/>
<gene>
    <name evidence="9" type="ORF">P171DRAFT_259950</name>
</gene>
<dbReference type="InterPro" id="IPR044430">
    <property type="entry name" value="SETD6_SET"/>
</dbReference>
<comment type="caution">
    <text evidence="9">The sequence shown here is derived from an EMBL/GenBank/DDBJ whole genome shotgun (WGS) entry which is preliminary data.</text>
</comment>
<keyword evidence="5 6" id="KW-0539">Nucleus</keyword>
<evidence type="ECO:0000256" key="1">
    <source>
        <dbReference type="ARBA" id="ARBA00004123"/>
    </source>
</evidence>
<accession>A0A9P4UEG9</accession>
<keyword evidence="3 6" id="KW-0808">Transferase</keyword>
<dbReference type="OrthoDB" id="341421at2759"/>